<evidence type="ECO:0000313" key="5">
    <source>
        <dbReference type="Proteomes" id="UP000626109"/>
    </source>
</evidence>
<name>A0A813I232_POLGL</name>
<dbReference type="Gene3D" id="3.30.2350.10">
    <property type="entry name" value="Pseudouridine synthase"/>
    <property type="match status" value="1"/>
</dbReference>
<dbReference type="Pfam" id="PF00849">
    <property type="entry name" value="PseudoU_synth_2"/>
    <property type="match status" value="1"/>
</dbReference>
<organism evidence="4 5">
    <name type="scientific">Polarella glacialis</name>
    <name type="common">Dinoflagellate</name>
    <dbReference type="NCBI Taxonomy" id="89957"/>
    <lineage>
        <taxon>Eukaryota</taxon>
        <taxon>Sar</taxon>
        <taxon>Alveolata</taxon>
        <taxon>Dinophyceae</taxon>
        <taxon>Suessiales</taxon>
        <taxon>Suessiaceae</taxon>
        <taxon>Polarella</taxon>
    </lineage>
</organism>
<dbReference type="PANTHER" id="PTHR21600">
    <property type="entry name" value="MITOCHONDRIAL RNA PSEUDOURIDINE SYNTHASE"/>
    <property type="match status" value="1"/>
</dbReference>
<dbReference type="PANTHER" id="PTHR21600:SF87">
    <property type="entry name" value="RNA PSEUDOURIDYLATE SYNTHASE DOMAIN-CONTAINING PROTEIN 1"/>
    <property type="match status" value="1"/>
</dbReference>
<evidence type="ECO:0000259" key="3">
    <source>
        <dbReference type="Pfam" id="PF00849"/>
    </source>
</evidence>
<feature type="compositionally biased region" description="Low complexity" evidence="2">
    <location>
        <begin position="54"/>
        <end position="73"/>
    </location>
</feature>
<dbReference type="GO" id="GO:0000455">
    <property type="term" value="P:enzyme-directed rRNA pseudouridine synthesis"/>
    <property type="evidence" value="ECO:0007669"/>
    <property type="project" value="TreeGrafter"/>
</dbReference>
<dbReference type="CDD" id="cd02869">
    <property type="entry name" value="PseudoU_synth_RluA_like"/>
    <property type="match status" value="1"/>
</dbReference>
<feature type="region of interest" description="Disordered" evidence="2">
    <location>
        <begin position="40"/>
        <end position="73"/>
    </location>
</feature>
<dbReference type="InterPro" id="IPR006145">
    <property type="entry name" value="PsdUridine_synth_RsuA/RluA"/>
</dbReference>
<evidence type="ECO:0000256" key="2">
    <source>
        <dbReference type="SAM" id="MobiDB-lite"/>
    </source>
</evidence>
<dbReference type="SUPFAM" id="SSF55120">
    <property type="entry name" value="Pseudouridine synthase"/>
    <property type="match status" value="1"/>
</dbReference>
<dbReference type="GO" id="GO:0003723">
    <property type="term" value="F:RNA binding"/>
    <property type="evidence" value="ECO:0007669"/>
    <property type="project" value="InterPro"/>
</dbReference>
<dbReference type="GO" id="GO:0009982">
    <property type="term" value="F:pseudouridine synthase activity"/>
    <property type="evidence" value="ECO:0007669"/>
    <property type="project" value="InterPro"/>
</dbReference>
<feature type="domain" description="Pseudouridine synthase RsuA/RluA-like" evidence="3">
    <location>
        <begin position="137"/>
        <end position="311"/>
    </location>
</feature>
<sequence length="363" mass="39654">MYIVSPSSSTWPMDLGQRPAFCVRVGPSLVQALHIRSNSAAQRSSLHSRPSRCAANSNNDNNSNNNNNNNFNNSNNNNNANCLLRLSCVPAAALAWRSCWKVRRRRVVSGLTRKAQTSDSGASLPDATFRILLEDEHVLVVDKGSGLLTAPGRGPEKADCLLSRLRESGYPEIGHASHRLDRDTSGITVLGRTKAAQRALSIDFEGRRVEKTYEALVWGWPEEDEGVIDKPIGKVKPGSGEHARMVVVDDGFDKTGLVVEGVRPCKSSWRILSRYEPQSDELQSNVGVRCARVSLQPLTGRNRQLRLHMAALGHPLLGDTMFGEQGMAAAAAASPRLCLHASSLKFHHPQDQKLVQVACPAPF</sequence>
<evidence type="ECO:0000313" key="4">
    <source>
        <dbReference type="EMBL" id="CAE8644469.1"/>
    </source>
</evidence>
<dbReference type="Proteomes" id="UP000626109">
    <property type="component" value="Unassembled WGS sequence"/>
</dbReference>
<dbReference type="AlphaFoldDB" id="A0A813I232"/>
<accession>A0A813I232</accession>
<reference evidence="4" key="1">
    <citation type="submission" date="2021-02" db="EMBL/GenBank/DDBJ databases">
        <authorList>
            <person name="Dougan E. K."/>
            <person name="Rhodes N."/>
            <person name="Thang M."/>
            <person name="Chan C."/>
        </authorList>
    </citation>
    <scope>NUCLEOTIDE SEQUENCE</scope>
</reference>
<dbReference type="EMBL" id="CAJNNW010002598">
    <property type="protein sequence ID" value="CAE8644469.1"/>
    <property type="molecule type" value="Genomic_DNA"/>
</dbReference>
<gene>
    <name evidence="4" type="ORF">PGLA2088_LOCUS3081</name>
</gene>
<protein>
    <recommendedName>
        <fullName evidence="3">Pseudouridine synthase RsuA/RluA-like domain-containing protein</fullName>
    </recommendedName>
</protein>
<evidence type="ECO:0000256" key="1">
    <source>
        <dbReference type="ARBA" id="ARBA00010876"/>
    </source>
</evidence>
<proteinExistence type="inferred from homology"/>
<comment type="similarity">
    <text evidence="1">Belongs to the pseudouridine synthase RluA family.</text>
</comment>
<comment type="caution">
    <text evidence="4">The sequence shown here is derived from an EMBL/GenBank/DDBJ whole genome shotgun (WGS) entry which is preliminary data.</text>
</comment>
<dbReference type="InterPro" id="IPR050188">
    <property type="entry name" value="RluA_PseudoU_synthase"/>
</dbReference>
<dbReference type="InterPro" id="IPR020103">
    <property type="entry name" value="PsdUridine_synth_cat_dom_sf"/>
</dbReference>